<evidence type="ECO:0000313" key="1">
    <source>
        <dbReference type="EMBL" id="WMV24812.1"/>
    </source>
</evidence>
<name>A0AAF0QL99_SOLVR</name>
<dbReference type="SUPFAM" id="SSF56281">
    <property type="entry name" value="Metallo-hydrolase/oxidoreductase"/>
    <property type="match status" value="1"/>
</dbReference>
<accession>A0AAF0QL99</accession>
<dbReference type="Proteomes" id="UP001234989">
    <property type="component" value="Chromosome 4"/>
</dbReference>
<dbReference type="EMBL" id="CP133615">
    <property type="protein sequence ID" value="WMV24812.1"/>
    <property type="molecule type" value="Genomic_DNA"/>
</dbReference>
<protein>
    <submittedName>
        <fullName evidence="1">Uncharacterized protein</fullName>
    </submittedName>
</protein>
<reference evidence="1" key="1">
    <citation type="submission" date="2023-08" db="EMBL/GenBank/DDBJ databases">
        <title>A de novo genome assembly of Solanum verrucosum Schlechtendal, a Mexican diploid species geographically isolated from the other diploid A-genome species in potato relatives.</title>
        <authorList>
            <person name="Hosaka K."/>
        </authorList>
    </citation>
    <scope>NUCLEOTIDE SEQUENCE</scope>
    <source>
        <tissue evidence="1">Young leaves</tissue>
    </source>
</reference>
<keyword evidence="2" id="KW-1185">Reference proteome</keyword>
<sequence length="154" mass="17316">MEKFIINIAGIDVTCFDANHFPGSLIILFEPPNGQVVLHTGDFQFCEEMTRNAVLQTYGSLILDTTYCDPQGPLPRSMNRLKTAGLRKIIEEKRLSTDGVIDRALVPQRKKQTTSFKPVDYVVVRGKKVKCDSEAINVVLECPDDIDDDCEHMI</sequence>
<dbReference type="Gene3D" id="3.60.15.10">
    <property type="entry name" value="Ribonuclease Z/Hydroxyacylglutathione hydrolase-like"/>
    <property type="match status" value="1"/>
</dbReference>
<dbReference type="PANTHER" id="PTHR33180:SF31">
    <property type="entry name" value="POLYPROTEIN PROTEIN"/>
    <property type="match status" value="1"/>
</dbReference>
<organism evidence="1 2">
    <name type="scientific">Solanum verrucosum</name>
    <dbReference type="NCBI Taxonomy" id="315347"/>
    <lineage>
        <taxon>Eukaryota</taxon>
        <taxon>Viridiplantae</taxon>
        <taxon>Streptophyta</taxon>
        <taxon>Embryophyta</taxon>
        <taxon>Tracheophyta</taxon>
        <taxon>Spermatophyta</taxon>
        <taxon>Magnoliopsida</taxon>
        <taxon>eudicotyledons</taxon>
        <taxon>Gunneridae</taxon>
        <taxon>Pentapetalae</taxon>
        <taxon>asterids</taxon>
        <taxon>lamiids</taxon>
        <taxon>Solanales</taxon>
        <taxon>Solanaceae</taxon>
        <taxon>Solanoideae</taxon>
        <taxon>Solaneae</taxon>
        <taxon>Solanum</taxon>
    </lineage>
</organism>
<gene>
    <name evidence="1" type="ORF">MTR67_018197</name>
</gene>
<evidence type="ECO:0000313" key="2">
    <source>
        <dbReference type="Proteomes" id="UP001234989"/>
    </source>
</evidence>
<proteinExistence type="predicted"/>
<dbReference type="AlphaFoldDB" id="A0AAF0QL99"/>
<dbReference type="InterPro" id="IPR036866">
    <property type="entry name" value="RibonucZ/Hydroxyglut_hydro"/>
</dbReference>
<dbReference type="PANTHER" id="PTHR33180">
    <property type="entry name" value="PHOTOSYSTEM II CP43 REACTION CENTER PROTEIN"/>
    <property type="match status" value="1"/>
</dbReference>